<dbReference type="AlphaFoldDB" id="A0A1I1ZDK2"/>
<organism evidence="1 2">
    <name type="scientific">Alteribacillus iranensis</name>
    <dbReference type="NCBI Taxonomy" id="930128"/>
    <lineage>
        <taxon>Bacteria</taxon>
        <taxon>Bacillati</taxon>
        <taxon>Bacillota</taxon>
        <taxon>Bacilli</taxon>
        <taxon>Bacillales</taxon>
        <taxon>Bacillaceae</taxon>
        <taxon>Alteribacillus</taxon>
    </lineage>
</organism>
<dbReference type="OrthoDB" id="2969753at2"/>
<dbReference type="Proteomes" id="UP000199516">
    <property type="component" value="Unassembled WGS sequence"/>
</dbReference>
<keyword evidence="2" id="KW-1185">Reference proteome</keyword>
<name>A0A1I1ZDK2_9BACI</name>
<dbReference type="Pfam" id="PF11116">
    <property type="entry name" value="DUF2624"/>
    <property type="match status" value="1"/>
</dbReference>
<proteinExistence type="predicted"/>
<dbReference type="STRING" id="930128.SAMN05192532_101164"/>
<dbReference type="RefSeq" id="WP_091656161.1">
    <property type="nucleotide sequence ID" value="NZ_FONT01000001.1"/>
</dbReference>
<dbReference type="InterPro" id="IPR020277">
    <property type="entry name" value="DUF2624"/>
</dbReference>
<evidence type="ECO:0000313" key="2">
    <source>
        <dbReference type="Proteomes" id="UP000199516"/>
    </source>
</evidence>
<gene>
    <name evidence="1" type="ORF">SAMN05192532_101164</name>
</gene>
<evidence type="ECO:0000313" key="1">
    <source>
        <dbReference type="EMBL" id="SFE29408.1"/>
    </source>
</evidence>
<accession>A0A1I1ZDK2</accession>
<dbReference type="EMBL" id="FONT01000001">
    <property type="protein sequence ID" value="SFE29408.1"/>
    <property type="molecule type" value="Genomic_DNA"/>
</dbReference>
<protein>
    <submittedName>
        <fullName evidence="1">Uncharacterized protein</fullName>
    </submittedName>
</protein>
<sequence length="85" mass="10096">MNHFKDQWIKYKISELHPKDITHYGSLYGIDVSHEEAVALLHLVKTNQWSLDDKDSLLHLLHNAKKAVTPKTYQLLEKLFHEYIR</sequence>
<reference evidence="1 2" key="1">
    <citation type="submission" date="2016-10" db="EMBL/GenBank/DDBJ databases">
        <authorList>
            <person name="de Groot N.N."/>
        </authorList>
    </citation>
    <scope>NUCLEOTIDE SEQUENCE [LARGE SCALE GENOMIC DNA]</scope>
    <source>
        <strain evidence="1 2">DSM 23995</strain>
    </source>
</reference>